<dbReference type="InterPro" id="IPR011006">
    <property type="entry name" value="CheY-like_superfamily"/>
</dbReference>
<dbReference type="GO" id="GO:0000160">
    <property type="term" value="P:phosphorelay signal transduction system"/>
    <property type="evidence" value="ECO:0007669"/>
    <property type="project" value="InterPro"/>
</dbReference>
<dbReference type="PANTHER" id="PTHR43280:SF2">
    <property type="entry name" value="HTH-TYPE TRANSCRIPTIONAL REGULATOR EXSA"/>
    <property type="match status" value="1"/>
</dbReference>
<evidence type="ECO:0000313" key="7">
    <source>
        <dbReference type="EMBL" id="ANY75787.1"/>
    </source>
</evidence>
<gene>
    <name evidence="7" type="ORF">BBD41_26190</name>
</gene>
<dbReference type="Gene3D" id="1.10.10.60">
    <property type="entry name" value="Homeodomain-like"/>
    <property type="match status" value="2"/>
</dbReference>
<keyword evidence="2" id="KW-0238">DNA-binding</keyword>
<evidence type="ECO:0008006" key="8">
    <source>
        <dbReference type="Google" id="ProtNLM"/>
    </source>
</evidence>
<keyword evidence="3" id="KW-0804">Transcription</keyword>
<dbReference type="GO" id="GO:0003700">
    <property type="term" value="F:DNA-binding transcription factor activity"/>
    <property type="evidence" value="ECO:0007669"/>
    <property type="project" value="InterPro"/>
</dbReference>
<dbReference type="PANTHER" id="PTHR43280">
    <property type="entry name" value="ARAC-FAMILY TRANSCRIPTIONAL REGULATOR"/>
    <property type="match status" value="1"/>
</dbReference>
<feature type="domain" description="Response regulatory" evidence="6">
    <location>
        <begin position="3"/>
        <end position="120"/>
    </location>
</feature>
<evidence type="ECO:0000259" key="5">
    <source>
        <dbReference type="PROSITE" id="PS01124"/>
    </source>
</evidence>
<reference evidence="7" key="1">
    <citation type="submission" date="2016-08" db="EMBL/GenBank/DDBJ databases">
        <title>Complete Genome Seqeunce of Paenibacillus sp. nov. IHBB 9852 from high altitute lake of Indian trans-Himalayas.</title>
        <authorList>
            <person name="Kiran S."/>
            <person name="Swarnkar M.K."/>
            <person name="Rana A."/>
            <person name="Tewari R."/>
            <person name="Gulati A."/>
        </authorList>
    </citation>
    <scope>NUCLEOTIDE SEQUENCE [LARGE SCALE GENOMIC DNA]</scope>
    <source>
        <strain evidence="7">IHBB 9852</strain>
    </source>
</reference>
<dbReference type="InterPro" id="IPR009057">
    <property type="entry name" value="Homeodomain-like_sf"/>
</dbReference>
<dbReference type="Pfam" id="PF12833">
    <property type="entry name" value="HTH_18"/>
    <property type="match status" value="1"/>
</dbReference>
<dbReference type="RefSeq" id="WP_099479580.1">
    <property type="nucleotide sequence ID" value="NZ_CP016809.1"/>
</dbReference>
<evidence type="ECO:0000256" key="1">
    <source>
        <dbReference type="ARBA" id="ARBA00023015"/>
    </source>
</evidence>
<dbReference type="SUPFAM" id="SSF46689">
    <property type="entry name" value="Homeodomain-like"/>
    <property type="match status" value="2"/>
</dbReference>
<protein>
    <recommendedName>
        <fullName evidence="8">DNA-binding response regulator</fullName>
    </recommendedName>
</protein>
<dbReference type="SUPFAM" id="SSF52172">
    <property type="entry name" value="CheY-like"/>
    <property type="match status" value="1"/>
</dbReference>
<evidence type="ECO:0000256" key="2">
    <source>
        <dbReference type="ARBA" id="ARBA00023125"/>
    </source>
</evidence>
<feature type="modified residue" description="4-aspartylphosphate" evidence="4">
    <location>
        <position position="55"/>
    </location>
</feature>
<dbReference type="Gene3D" id="3.40.50.2300">
    <property type="match status" value="1"/>
</dbReference>
<feature type="domain" description="HTH araC/xylS-type" evidence="5">
    <location>
        <begin position="378"/>
        <end position="476"/>
    </location>
</feature>
<dbReference type="PROSITE" id="PS50110">
    <property type="entry name" value="RESPONSE_REGULATORY"/>
    <property type="match status" value="1"/>
</dbReference>
<dbReference type="Pfam" id="PF00072">
    <property type="entry name" value="Response_reg"/>
    <property type="match status" value="1"/>
</dbReference>
<dbReference type="EMBL" id="CP016809">
    <property type="protein sequence ID" value="ANY75787.1"/>
    <property type="molecule type" value="Genomic_DNA"/>
</dbReference>
<evidence type="ECO:0000259" key="6">
    <source>
        <dbReference type="PROSITE" id="PS50110"/>
    </source>
</evidence>
<dbReference type="InterPro" id="IPR018060">
    <property type="entry name" value="HTH_AraC"/>
</dbReference>
<dbReference type="PROSITE" id="PS01124">
    <property type="entry name" value="HTH_ARAC_FAMILY_2"/>
    <property type="match status" value="1"/>
</dbReference>
<evidence type="ECO:0000256" key="4">
    <source>
        <dbReference type="PROSITE-ProRule" id="PRU00169"/>
    </source>
</evidence>
<accession>A0A1B2E799</accession>
<name>A0A1B2E799_9BACL</name>
<dbReference type="InterPro" id="IPR001789">
    <property type="entry name" value="Sig_transdc_resp-reg_receiver"/>
</dbReference>
<dbReference type="AlphaFoldDB" id="A0A1B2E799"/>
<proteinExistence type="predicted"/>
<dbReference type="CDD" id="cd17536">
    <property type="entry name" value="REC_YesN-like"/>
    <property type="match status" value="1"/>
</dbReference>
<sequence>MYKAIIVDDEKWIVEGIKAGVDWGAYGFEVVGSAENGLDALTMIDQLRPDVVFTDIKMPLMNGLELIKTGRERLPNTLFVVLSAHAEFAYAQKALNYGTFGYCLKPFEVEEIHNMLKRLSDVLSTRPQESVLPPSPELYEAICANETDLVKKIITRSEMNLHDKHKIQPLVIVVHGNKSPVISGTIKHLRFQMSPRRLGCLVYENETEVLIRSLLSNSKESWCSIGIGYALSDLSELSSSLEAASLASYGMFTTGKPGVFHAPPHTNPLIEEVLRNLSQAMEQKDRIQFSAAMNHARLQFRSGAFSIKDAYLIFTALMTLFYREGVSGSARVYEGYEQLSYHYGDADAMIDYLMEHTLGYLSEEQPGLKTEVSHKTIRKMLEFIHDNFTTEISIQSLSERFYLSPNYLCHLFKKEVGENFIEYISRLRIQYACKLLAETDLAIKHIGEKCGFNDYFYFTRIFKRIVSQTPTQYRESISG</sequence>
<evidence type="ECO:0000256" key="3">
    <source>
        <dbReference type="ARBA" id="ARBA00023163"/>
    </source>
</evidence>
<organism evidence="7">
    <name type="scientific">Paenibacillus ihbetae</name>
    <dbReference type="NCBI Taxonomy" id="1870820"/>
    <lineage>
        <taxon>Bacteria</taxon>
        <taxon>Bacillati</taxon>
        <taxon>Bacillota</taxon>
        <taxon>Bacilli</taxon>
        <taxon>Bacillales</taxon>
        <taxon>Paenibacillaceae</taxon>
        <taxon>Paenibacillus</taxon>
    </lineage>
</organism>
<dbReference type="SMART" id="SM00342">
    <property type="entry name" value="HTH_ARAC"/>
    <property type="match status" value="1"/>
</dbReference>
<keyword evidence="1" id="KW-0805">Transcription regulation</keyword>
<dbReference type="GO" id="GO:0043565">
    <property type="term" value="F:sequence-specific DNA binding"/>
    <property type="evidence" value="ECO:0007669"/>
    <property type="project" value="InterPro"/>
</dbReference>
<dbReference type="SMART" id="SM00448">
    <property type="entry name" value="REC"/>
    <property type="match status" value="1"/>
</dbReference>
<dbReference type="KEGG" id="pib:BBD41_26190"/>
<keyword evidence="4" id="KW-0597">Phosphoprotein</keyword>